<name>X8BF92_MYCXE</name>
<protein>
    <submittedName>
        <fullName evidence="1">Uncharacterized protein</fullName>
    </submittedName>
</protein>
<organism evidence="1">
    <name type="scientific">Mycobacterium xenopi 4042</name>
    <dbReference type="NCBI Taxonomy" id="1299334"/>
    <lineage>
        <taxon>Bacteria</taxon>
        <taxon>Bacillati</taxon>
        <taxon>Actinomycetota</taxon>
        <taxon>Actinomycetes</taxon>
        <taxon>Mycobacteriales</taxon>
        <taxon>Mycobacteriaceae</taxon>
        <taxon>Mycobacterium</taxon>
    </lineage>
</organism>
<gene>
    <name evidence="1" type="ORF">I553_6635</name>
</gene>
<dbReference type="EMBL" id="JAOB01000042">
    <property type="protein sequence ID" value="EUA42772.1"/>
    <property type="molecule type" value="Genomic_DNA"/>
</dbReference>
<reference evidence="1" key="1">
    <citation type="submission" date="2014-01" db="EMBL/GenBank/DDBJ databases">
        <authorList>
            <person name="Brown-Elliot B."/>
            <person name="Wallace R."/>
            <person name="Lenaerts A."/>
            <person name="Ordway D."/>
            <person name="DeGroote M.A."/>
            <person name="Parker T."/>
            <person name="Sizemore C."/>
            <person name="Tallon L.J."/>
            <person name="Sadzewicz L.K."/>
            <person name="Sengamalay N."/>
            <person name="Fraser C.M."/>
            <person name="Hine E."/>
            <person name="Shefchek K.A."/>
            <person name="Das S.P."/>
            <person name="Tettelin H."/>
        </authorList>
    </citation>
    <scope>NUCLEOTIDE SEQUENCE [LARGE SCALE GENOMIC DNA]</scope>
    <source>
        <strain evidence="1">4042</strain>
    </source>
</reference>
<accession>X8BF92</accession>
<proteinExistence type="predicted"/>
<dbReference type="PATRIC" id="fig|1299334.3.peg.4783"/>
<dbReference type="AlphaFoldDB" id="X8BF92"/>
<comment type="caution">
    <text evidence="1">The sequence shown here is derived from an EMBL/GenBank/DDBJ whole genome shotgun (WGS) entry which is preliminary data.</text>
</comment>
<sequence>MRGTWFGVGNYPGRPSGEADTRAMVGVIGHGRHSSIPAAPAPTWSARVMPGRGLSSTAQKNRAALVW</sequence>
<evidence type="ECO:0000313" key="1">
    <source>
        <dbReference type="EMBL" id="EUA42772.1"/>
    </source>
</evidence>